<dbReference type="RefSeq" id="WP_139286200.1">
    <property type="nucleotide sequence ID" value="NZ_FNSA01000003.1"/>
</dbReference>
<reference evidence="2" key="1">
    <citation type="submission" date="2016-10" db="EMBL/GenBank/DDBJ databases">
        <authorList>
            <person name="Varghese N."/>
            <person name="Submissions S."/>
        </authorList>
    </citation>
    <scope>NUCLEOTIDE SEQUENCE [LARGE SCALE GENOMIC DNA]</scope>
    <source>
        <strain evidence="2">DSM 44234</strain>
    </source>
</reference>
<protein>
    <submittedName>
        <fullName evidence="1">Uncharacterized protein</fullName>
    </submittedName>
</protein>
<name>A0A1H4V795_TSUTY</name>
<evidence type="ECO:0000313" key="1">
    <source>
        <dbReference type="EMBL" id="SEC76786.1"/>
    </source>
</evidence>
<keyword evidence="2" id="KW-1185">Reference proteome</keyword>
<gene>
    <name evidence="1" type="ORF">SAMN04489793_3162</name>
</gene>
<accession>A0A1H4V795</accession>
<dbReference type="Proteomes" id="UP000182241">
    <property type="component" value="Unassembled WGS sequence"/>
</dbReference>
<dbReference type="EMBL" id="FNSA01000003">
    <property type="protein sequence ID" value="SEC76786.1"/>
    <property type="molecule type" value="Genomic_DNA"/>
</dbReference>
<dbReference type="AlphaFoldDB" id="A0A1H4V795"/>
<sequence>MPRFSSEHIRIDDCRAQGTHMQSMDDDAYCNLCGEQDPDVETCIAEGTHLLTTDTGGFCVICHNS</sequence>
<organism evidence="1 2">
    <name type="scientific">Tsukamurella tyrosinosolvens</name>
    <dbReference type="NCBI Taxonomy" id="57704"/>
    <lineage>
        <taxon>Bacteria</taxon>
        <taxon>Bacillati</taxon>
        <taxon>Actinomycetota</taxon>
        <taxon>Actinomycetes</taxon>
        <taxon>Mycobacteriales</taxon>
        <taxon>Tsukamurellaceae</taxon>
        <taxon>Tsukamurella</taxon>
    </lineage>
</organism>
<dbReference type="STRING" id="57704.SAMN04489793_3162"/>
<evidence type="ECO:0000313" key="2">
    <source>
        <dbReference type="Proteomes" id="UP000182241"/>
    </source>
</evidence>
<proteinExistence type="predicted"/>